<organism evidence="3 4">
    <name type="scientific">Niastella vici</name>
    <dbReference type="NCBI Taxonomy" id="1703345"/>
    <lineage>
        <taxon>Bacteria</taxon>
        <taxon>Pseudomonadati</taxon>
        <taxon>Bacteroidota</taxon>
        <taxon>Chitinophagia</taxon>
        <taxon>Chitinophagales</taxon>
        <taxon>Chitinophagaceae</taxon>
        <taxon>Niastella</taxon>
    </lineage>
</organism>
<reference evidence="3 4" key="1">
    <citation type="submission" date="2016-03" db="EMBL/GenBank/DDBJ databases">
        <title>Niastella vici sp. nov., isolated from farmland soil.</title>
        <authorList>
            <person name="Chen L."/>
            <person name="Wang D."/>
            <person name="Yang S."/>
            <person name="Wang G."/>
        </authorList>
    </citation>
    <scope>NUCLEOTIDE SEQUENCE [LARGE SCALE GENOMIC DNA]</scope>
    <source>
        <strain evidence="3 4">DJ57</strain>
    </source>
</reference>
<evidence type="ECO:0000259" key="1">
    <source>
        <dbReference type="Pfam" id="PF03235"/>
    </source>
</evidence>
<evidence type="ECO:0000313" key="3">
    <source>
        <dbReference type="EMBL" id="OQP56811.1"/>
    </source>
</evidence>
<feature type="domain" description="GmrSD restriction endonucleases N-terminal" evidence="1">
    <location>
        <begin position="11"/>
        <end position="211"/>
    </location>
</feature>
<feature type="domain" description="GmrSD restriction endonucleases C-terminal" evidence="2">
    <location>
        <begin position="519"/>
        <end position="647"/>
    </location>
</feature>
<dbReference type="Pfam" id="PF07510">
    <property type="entry name" value="GmrSD_C"/>
    <property type="match status" value="1"/>
</dbReference>
<dbReference type="EMBL" id="LVYD01000124">
    <property type="protein sequence ID" value="OQP56811.1"/>
    <property type="molecule type" value="Genomic_DNA"/>
</dbReference>
<dbReference type="InterPro" id="IPR011089">
    <property type="entry name" value="GmrSD_C"/>
</dbReference>
<protein>
    <recommendedName>
        <fullName evidence="5">DUF262 domain-containing protein</fullName>
    </recommendedName>
</protein>
<dbReference type="RefSeq" id="WP_081155774.1">
    <property type="nucleotide sequence ID" value="NZ_LVYD01000124.1"/>
</dbReference>
<dbReference type="AlphaFoldDB" id="A0A1V9FEW0"/>
<dbReference type="Proteomes" id="UP000192796">
    <property type="component" value="Unassembled WGS sequence"/>
</dbReference>
<dbReference type="OrthoDB" id="9798761at2"/>
<dbReference type="Pfam" id="PF03235">
    <property type="entry name" value="GmrSD_N"/>
    <property type="match status" value="1"/>
</dbReference>
<dbReference type="InterPro" id="IPR004919">
    <property type="entry name" value="GmrSD_N"/>
</dbReference>
<keyword evidence="4" id="KW-1185">Reference proteome</keyword>
<accession>A0A1V9FEW0</accession>
<dbReference type="PANTHER" id="PTHR35149">
    <property type="entry name" value="SLL5132 PROTEIN"/>
    <property type="match status" value="1"/>
</dbReference>
<name>A0A1V9FEW0_9BACT</name>
<proteinExistence type="predicted"/>
<evidence type="ECO:0000259" key="2">
    <source>
        <dbReference type="Pfam" id="PF07510"/>
    </source>
</evidence>
<evidence type="ECO:0000313" key="4">
    <source>
        <dbReference type="Proteomes" id="UP000192796"/>
    </source>
</evidence>
<sequence length="660" mass="78919">MDIVNSELYDIKSIIQKDFRYNIPRYQRLYVWKEEQVNTLFHDILIACKANKDIYYIGGIITVKYQKIENCFDLVDGQQRFTTLWLLANELGESIKDFTRTVNGLRLNFSIRKNVEMYFNQLLSGSESIENDTEFDDLVRLSKARKIIGALITENLQSKELKNKYIYFLLQKVKMVITEVPPSTDLNKLFETLNNRGIQLAQHEILKTHFLSKIGNSKKRYRYGILWNACSDMNNYIERSLTYETGYARGVANTYDQWVHDWKQIENILIDEKAKAEKLTLQDIIGKRKNWDEAVYGDEEPDFEEMHPNATDDELEPVRSILTFPQLLLHTLRVYLHRNQRIDIQRINEKELLHIYSEYFFLKNQNDYESRREEDETESIAFMDLLFKMREAFDKYIIKWVEVNDMTEIHLIKKVYKQNQKKKGWFYYLRRQKTQELDGFAMLQSILYHSQQNTTQYWLTPFLNWLLEFPSFDDAFAWLKVLDNILFSSMQEGRELIDRTKECMDGYPDIEPTTKVLTEALGTSFPHYWFYKLEFVLWHERVKFNKSEEWKEYRITAKNSVEHISPQSPRNSKDKLCDTQLHNFGNLALVTRSINSEYSDFPYGVKKAKFEDKKSKGTFDSLKSDIIYQYPIWNDKLALNHQSEMINLLQEYFEKTKRKY</sequence>
<dbReference type="PANTHER" id="PTHR35149:SF1">
    <property type="entry name" value="DUF5655 DOMAIN-CONTAINING PROTEIN"/>
    <property type="match status" value="1"/>
</dbReference>
<gene>
    <name evidence="3" type="ORF">A3860_09510</name>
</gene>
<dbReference type="STRING" id="1703345.A3860_09510"/>
<evidence type="ECO:0008006" key="5">
    <source>
        <dbReference type="Google" id="ProtNLM"/>
    </source>
</evidence>
<comment type="caution">
    <text evidence="3">The sequence shown here is derived from an EMBL/GenBank/DDBJ whole genome shotgun (WGS) entry which is preliminary data.</text>
</comment>